<evidence type="ECO:0000256" key="1">
    <source>
        <dbReference type="ARBA" id="ARBA00009732"/>
    </source>
</evidence>
<dbReference type="PANTHER" id="PTHR46509:SF1">
    <property type="entry name" value="PHOSPHOADENOSINE PHOSPHOSULFATE REDUCTASE"/>
    <property type="match status" value="1"/>
</dbReference>
<evidence type="ECO:0000313" key="6">
    <source>
        <dbReference type="Proteomes" id="UP000007963"/>
    </source>
</evidence>
<evidence type="ECO:0000256" key="2">
    <source>
        <dbReference type="ARBA" id="ARBA00024327"/>
    </source>
</evidence>
<dbReference type="InterPro" id="IPR014729">
    <property type="entry name" value="Rossmann-like_a/b/a_fold"/>
</dbReference>
<dbReference type="PANTHER" id="PTHR46509">
    <property type="entry name" value="PHOSPHOADENOSINE PHOSPHOSULFATE REDUCTASE"/>
    <property type="match status" value="1"/>
</dbReference>
<dbReference type="GO" id="GO:0005737">
    <property type="term" value="C:cytoplasm"/>
    <property type="evidence" value="ECO:0007669"/>
    <property type="project" value="TreeGrafter"/>
</dbReference>
<proteinExistence type="inferred from homology"/>
<dbReference type="Proteomes" id="UP000007963">
    <property type="component" value="Unassembled WGS sequence"/>
</dbReference>
<evidence type="ECO:0000313" key="5">
    <source>
        <dbReference type="EMBL" id="EAU30896.1"/>
    </source>
</evidence>
<comment type="similarity">
    <text evidence="1">Belongs to the PAPS reductase family. CysH subfamily.</text>
</comment>
<dbReference type="GO" id="GO:0006750">
    <property type="term" value="P:glutathione biosynthetic process"/>
    <property type="evidence" value="ECO:0007669"/>
    <property type="project" value="EnsemblFungi"/>
</dbReference>
<feature type="region of interest" description="Disordered" evidence="3">
    <location>
        <begin position="228"/>
        <end position="253"/>
    </location>
</feature>
<feature type="domain" description="Phosphoadenosine phosphosulphate reductase" evidence="4">
    <location>
        <begin position="73"/>
        <end position="233"/>
    </location>
</feature>
<organism evidence="5 6">
    <name type="scientific">Aspergillus terreus (strain NIH 2624 / FGSC A1156)</name>
    <dbReference type="NCBI Taxonomy" id="341663"/>
    <lineage>
        <taxon>Eukaryota</taxon>
        <taxon>Fungi</taxon>
        <taxon>Dikarya</taxon>
        <taxon>Ascomycota</taxon>
        <taxon>Pezizomycotina</taxon>
        <taxon>Eurotiomycetes</taxon>
        <taxon>Eurotiomycetidae</taxon>
        <taxon>Eurotiales</taxon>
        <taxon>Aspergillaceae</taxon>
        <taxon>Aspergillus</taxon>
        <taxon>Aspergillus subgen. Circumdati</taxon>
    </lineage>
</organism>
<comment type="pathway">
    <text evidence="2">Sulfur metabolism; hydrogen sulfide biosynthesis; sulfite from sulfate.</text>
</comment>
<dbReference type="eggNOG" id="KOG0189">
    <property type="taxonomic scope" value="Eukaryota"/>
</dbReference>
<dbReference type="STRING" id="341663.Q0CC20"/>
<dbReference type="InterPro" id="IPR002500">
    <property type="entry name" value="PAPS_reduct_dom"/>
</dbReference>
<name>Q0CC20_ASPTN</name>
<dbReference type="GO" id="GO:0019379">
    <property type="term" value="P:sulfate assimilation, phosphoadenylyl sulfate reduction by phosphoadenylyl-sulfate reductase (thioredoxin)"/>
    <property type="evidence" value="ECO:0007669"/>
    <property type="project" value="EnsemblFungi"/>
</dbReference>
<feature type="region of interest" description="Disordered" evidence="3">
    <location>
        <begin position="1"/>
        <end position="31"/>
    </location>
</feature>
<sequence length="290" mass="33111">MPAKMPDNYPTESEAYDAKDTTTESGYVSGSSSEDYLPEIVFTKPHLQFLNRQLQFLEPQDVLRWCVTSLPHLFQTTAFGLTGLVTLDMLSKLDVPRPQVVDLVFLDTLHHFKETLALVDKVRQRYPNVTIHVYKPKGLETEEEFAKKSSLLSGPTRELNVHAVLTGRRRSQGGKRGDLDIIEVDEAGLIKINPLANWTFEQVKAYIKENNVPYNELLDRGYKSIGDYHSTQPVSENEDERSGRWKGQEKTECGIHNPRSKYAQYLLDMERKRQEEALSQALNTQLTPAQ</sequence>
<dbReference type="Pfam" id="PF01507">
    <property type="entry name" value="PAPS_reduct"/>
    <property type="match status" value="1"/>
</dbReference>
<dbReference type="Gene3D" id="3.40.50.620">
    <property type="entry name" value="HUPs"/>
    <property type="match status" value="2"/>
</dbReference>
<dbReference type="VEuPathDB" id="FungiDB:ATEG_08764"/>
<protein>
    <recommendedName>
        <fullName evidence="4">Phosphoadenosine phosphosulphate reductase domain-containing protein</fullName>
    </recommendedName>
</protein>
<feature type="compositionally biased region" description="Basic and acidic residues" evidence="3">
    <location>
        <begin position="240"/>
        <end position="253"/>
    </location>
</feature>
<gene>
    <name evidence="5" type="ORF">ATEG_08764</name>
</gene>
<evidence type="ECO:0000256" key="3">
    <source>
        <dbReference type="SAM" id="MobiDB-lite"/>
    </source>
</evidence>
<dbReference type="EMBL" id="CH476606">
    <property type="protein sequence ID" value="EAU30896.1"/>
    <property type="molecule type" value="Genomic_DNA"/>
</dbReference>
<reference evidence="6" key="1">
    <citation type="submission" date="2005-09" db="EMBL/GenBank/DDBJ databases">
        <title>Annotation of the Aspergillus terreus NIH2624 genome.</title>
        <authorList>
            <person name="Birren B.W."/>
            <person name="Lander E.S."/>
            <person name="Galagan J.E."/>
            <person name="Nusbaum C."/>
            <person name="Devon K."/>
            <person name="Henn M."/>
            <person name="Ma L.-J."/>
            <person name="Jaffe D.B."/>
            <person name="Butler J."/>
            <person name="Alvarez P."/>
            <person name="Gnerre S."/>
            <person name="Grabherr M."/>
            <person name="Kleber M."/>
            <person name="Mauceli E.W."/>
            <person name="Brockman W."/>
            <person name="Rounsley S."/>
            <person name="Young S.K."/>
            <person name="LaButti K."/>
            <person name="Pushparaj V."/>
            <person name="DeCaprio D."/>
            <person name="Crawford M."/>
            <person name="Koehrsen M."/>
            <person name="Engels R."/>
            <person name="Montgomery P."/>
            <person name="Pearson M."/>
            <person name="Howarth C."/>
            <person name="Larson L."/>
            <person name="Luoma S."/>
            <person name="White J."/>
            <person name="Alvarado L."/>
            <person name="Kodira C.D."/>
            <person name="Zeng Q."/>
            <person name="Oleary S."/>
            <person name="Yandava C."/>
            <person name="Denning D.W."/>
            <person name="Nierman W.C."/>
            <person name="Milne T."/>
            <person name="Madden K."/>
        </authorList>
    </citation>
    <scope>NUCLEOTIDE SEQUENCE [LARGE SCALE GENOMIC DNA]</scope>
    <source>
        <strain evidence="6">NIH 2624 / FGSC A1156</strain>
    </source>
</reference>
<dbReference type="HOGENOM" id="CLU_044089_0_0_1"/>
<dbReference type="RefSeq" id="XP_001217350.1">
    <property type="nucleotide sequence ID" value="XM_001217349.1"/>
</dbReference>
<evidence type="ECO:0000259" key="4">
    <source>
        <dbReference type="Pfam" id="PF01507"/>
    </source>
</evidence>
<dbReference type="GO" id="GO:0004604">
    <property type="term" value="F:phosphoadenylyl-sulfate reductase (thioredoxin) activity"/>
    <property type="evidence" value="ECO:0007669"/>
    <property type="project" value="EnsemblFungi"/>
</dbReference>
<dbReference type="OrthoDB" id="7869097at2759"/>
<dbReference type="OMA" id="PIARWTQ"/>
<dbReference type="SUPFAM" id="SSF52402">
    <property type="entry name" value="Adenine nucleotide alpha hydrolases-like"/>
    <property type="match status" value="1"/>
</dbReference>
<dbReference type="AlphaFoldDB" id="Q0CC20"/>
<dbReference type="GeneID" id="4323550"/>
<accession>Q0CC20</accession>
<dbReference type="CDD" id="cd23945">
    <property type="entry name" value="PAPS_reductase"/>
    <property type="match status" value="1"/>
</dbReference>